<reference evidence="4 5" key="1">
    <citation type="submission" date="2021-05" db="EMBL/GenBank/DDBJ databases">
        <title>Petroleum and Energy Research Collection (APPE): ex situ preservation of microbial diversity associated with the oil industry and exploitation of its biotechnological potential.</title>
        <authorList>
            <person name="Paixao C.T.M."/>
            <person name="Gomes M.B."/>
            <person name="Oliveira V.M."/>
        </authorList>
    </citation>
    <scope>NUCLEOTIDE SEQUENCE [LARGE SCALE GENOMIC DNA]</scope>
    <source>
        <strain evidence="4 5">LIT2</strain>
    </source>
</reference>
<accession>A0ABS7WWU6</accession>
<dbReference type="PANTHER" id="PTHR44196:SF1">
    <property type="entry name" value="DEHYDROGENASE_REDUCTASE SDR FAMILY MEMBER 7B"/>
    <property type="match status" value="1"/>
</dbReference>
<dbReference type="InterPro" id="IPR057326">
    <property type="entry name" value="KR_dom"/>
</dbReference>
<evidence type="ECO:0000256" key="1">
    <source>
        <dbReference type="ARBA" id="ARBA00006484"/>
    </source>
</evidence>
<dbReference type="PROSITE" id="PS00061">
    <property type="entry name" value="ADH_SHORT"/>
    <property type="match status" value="1"/>
</dbReference>
<dbReference type="Proteomes" id="UP001319883">
    <property type="component" value="Unassembled WGS sequence"/>
</dbReference>
<protein>
    <submittedName>
        <fullName evidence="4">SDR family NAD(P)-dependent oxidoreductase</fullName>
    </submittedName>
</protein>
<keyword evidence="5" id="KW-1185">Reference proteome</keyword>
<dbReference type="InterPro" id="IPR002347">
    <property type="entry name" value="SDR_fam"/>
</dbReference>
<dbReference type="Gene3D" id="3.40.50.720">
    <property type="entry name" value="NAD(P)-binding Rossmann-like Domain"/>
    <property type="match status" value="1"/>
</dbReference>
<dbReference type="PRINTS" id="PR00081">
    <property type="entry name" value="GDHRDH"/>
</dbReference>
<name>A0ABS7WWU6_9GAMM</name>
<evidence type="ECO:0000256" key="2">
    <source>
        <dbReference type="ARBA" id="ARBA00023002"/>
    </source>
</evidence>
<organism evidence="4 5">
    <name type="scientific">Modicisalibacter tunisiensis</name>
    <dbReference type="NCBI Taxonomy" id="390637"/>
    <lineage>
        <taxon>Bacteria</taxon>
        <taxon>Pseudomonadati</taxon>
        <taxon>Pseudomonadota</taxon>
        <taxon>Gammaproteobacteria</taxon>
        <taxon>Oceanospirillales</taxon>
        <taxon>Halomonadaceae</taxon>
        <taxon>Modicisalibacter</taxon>
    </lineage>
</organism>
<proteinExistence type="inferred from homology"/>
<feature type="domain" description="Ketoreductase" evidence="3">
    <location>
        <begin position="8"/>
        <end position="193"/>
    </location>
</feature>
<sequence>MQGLSGRRRIWLVGASSGIGEALARRLLEQGHRVALSARRRDPLERLAEQHAGALVLPCDLTDAQSVHEAAGTLDARFGGLDVLLHVAGTCEYLDAHRFDPALVERVFAVNFHGAVRVIDAALPLLRHARDPDTPRPLLAAVSSAAAYLPLPRAEAYGASKAALSHFLESLRIDLADEGIDISLVHPGFVATPLTARNDFTMPMRIDADTAARAILDGLERRRLDIHVPRRFTTLVKLAGLLPPALRLRLGRRLIRRRSPSEAAS</sequence>
<comment type="similarity">
    <text evidence="1">Belongs to the short-chain dehydrogenases/reductases (SDR) family.</text>
</comment>
<evidence type="ECO:0000313" key="4">
    <source>
        <dbReference type="EMBL" id="MBZ9566639.1"/>
    </source>
</evidence>
<evidence type="ECO:0000313" key="5">
    <source>
        <dbReference type="Proteomes" id="UP001319883"/>
    </source>
</evidence>
<dbReference type="RefSeq" id="WP_224420209.1">
    <property type="nucleotide sequence ID" value="NZ_JAGXFD010000001.1"/>
</dbReference>
<dbReference type="Pfam" id="PF00106">
    <property type="entry name" value="adh_short"/>
    <property type="match status" value="1"/>
</dbReference>
<evidence type="ECO:0000259" key="3">
    <source>
        <dbReference type="SMART" id="SM00822"/>
    </source>
</evidence>
<dbReference type="InterPro" id="IPR020904">
    <property type="entry name" value="Sc_DH/Rdtase_CS"/>
</dbReference>
<comment type="caution">
    <text evidence="4">The sequence shown here is derived from an EMBL/GenBank/DDBJ whole genome shotgun (WGS) entry which is preliminary data.</text>
</comment>
<dbReference type="InterPro" id="IPR036291">
    <property type="entry name" value="NAD(P)-bd_dom_sf"/>
</dbReference>
<gene>
    <name evidence="4" type="ORF">KGQ91_02920</name>
</gene>
<dbReference type="EMBL" id="JAGXFD010000001">
    <property type="protein sequence ID" value="MBZ9566639.1"/>
    <property type="molecule type" value="Genomic_DNA"/>
</dbReference>
<dbReference type="SMART" id="SM00822">
    <property type="entry name" value="PKS_KR"/>
    <property type="match status" value="1"/>
</dbReference>
<dbReference type="PANTHER" id="PTHR44196">
    <property type="entry name" value="DEHYDROGENASE/REDUCTASE SDR FAMILY MEMBER 7B"/>
    <property type="match status" value="1"/>
</dbReference>
<dbReference type="SUPFAM" id="SSF51735">
    <property type="entry name" value="NAD(P)-binding Rossmann-fold domains"/>
    <property type="match status" value="1"/>
</dbReference>
<keyword evidence="2" id="KW-0560">Oxidoreductase</keyword>